<feature type="transmembrane region" description="Helical" evidence="1">
    <location>
        <begin position="230"/>
        <end position="250"/>
    </location>
</feature>
<accession>A1S1A7</accession>
<dbReference type="GeneID" id="4600318"/>
<name>A1S1A7_THEPD</name>
<dbReference type="AlphaFoldDB" id="A1S1A7"/>
<feature type="transmembrane region" description="Helical" evidence="1">
    <location>
        <begin position="163"/>
        <end position="187"/>
    </location>
</feature>
<keyword evidence="1" id="KW-1133">Transmembrane helix</keyword>
<keyword evidence="4" id="KW-1185">Reference proteome</keyword>
<feature type="transmembrane region" description="Helical" evidence="1">
    <location>
        <begin position="71"/>
        <end position="89"/>
    </location>
</feature>
<geneLocation type="plasmid" evidence="3 4">
    <name>pTPEN01</name>
</geneLocation>
<dbReference type="GO" id="GO:0080120">
    <property type="term" value="P:CAAX-box protein maturation"/>
    <property type="evidence" value="ECO:0007669"/>
    <property type="project" value="UniProtKB-ARBA"/>
</dbReference>
<evidence type="ECO:0000259" key="2">
    <source>
        <dbReference type="Pfam" id="PF02517"/>
    </source>
</evidence>
<proteinExistence type="predicted"/>
<dbReference type="RefSeq" id="WP_011751362.1">
    <property type="nucleotide sequence ID" value="NC_008696.1"/>
</dbReference>
<feature type="transmembrane region" description="Helical" evidence="1">
    <location>
        <begin position="9"/>
        <end position="28"/>
    </location>
</feature>
<evidence type="ECO:0000313" key="3">
    <source>
        <dbReference type="EMBL" id="ABL79237.1"/>
    </source>
</evidence>
<gene>
    <name evidence="3" type="ordered locus">Tpen_1842</name>
</gene>
<organism evidence="3 4">
    <name type="scientific">Thermofilum pendens (strain DSM 2475 / Hrk 5)</name>
    <dbReference type="NCBI Taxonomy" id="368408"/>
    <lineage>
        <taxon>Archaea</taxon>
        <taxon>Thermoproteota</taxon>
        <taxon>Thermoprotei</taxon>
        <taxon>Thermofilales</taxon>
        <taxon>Thermofilaceae</taxon>
        <taxon>Thermofilum</taxon>
    </lineage>
</organism>
<feature type="transmembrane region" description="Helical" evidence="1">
    <location>
        <begin position="124"/>
        <end position="143"/>
    </location>
</feature>
<feature type="domain" description="CAAX prenyl protease 2/Lysostaphin resistance protein A-like" evidence="2">
    <location>
        <begin position="176"/>
        <end position="266"/>
    </location>
</feature>
<keyword evidence="1" id="KW-0472">Membrane</keyword>
<dbReference type="Proteomes" id="UP000000641">
    <property type="component" value="Plasmid pTPEN01"/>
</dbReference>
<sequence>MRAGSYKVALVHYTAIAVAGILLAYVALRAFLLLGILYVIGAVGGLIVSLVVGALAGAIPGRGEAKPNNPWTLVMPVALNAAILFSLVSYGYSNLALMGTSMVVLFLANRGFKPPEPDMARGVIGGFAAFIVVLVLSLLTNLFLQGRLEPLGGYNGTLLYTGIAPAASSGGLEAQFWAFIMLFVVAVSEEMWRAATYYNVLANSSHRLATVIATTWFLFMHVPSRMQYGLQAPVIIALIGIATLTMWFFARGDIWAMVVAHGIYNTALAGIAYGMLPVELLLLAIFVYAVWYSGSGVTVEIPEKVAEKVKGVVA</sequence>
<dbReference type="InterPro" id="IPR003675">
    <property type="entry name" value="Rce1/LyrA-like_dom"/>
</dbReference>
<dbReference type="GO" id="GO:0004175">
    <property type="term" value="F:endopeptidase activity"/>
    <property type="evidence" value="ECO:0007669"/>
    <property type="project" value="UniProtKB-ARBA"/>
</dbReference>
<protein>
    <submittedName>
        <fullName evidence="3">Abortive infection protein</fullName>
    </submittedName>
</protein>
<dbReference type="EMBL" id="CP000506">
    <property type="protein sequence ID" value="ABL79237.1"/>
    <property type="molecule type" value="Genomic_DNA"/>
</dbReference>
<dbReference type="KEGG" id="tpe:Tpen_1842"/>
<dbReference type="HOGENOM" id="CLU_884606_0_0_2"/>
<keyword evidence="3" id="KW-0614">Plasmid</keyword>
<feature type="transmembrane region" description="Helical" evidence="1">
    <location>
        <begin position="208"/>
        <end position="224"/>
    </location>
</feature>
<feature type="transmembrane region" description="Helical" evidence="1">
    <location>
        <begin position="262"/>
        <end position="291"/>
    </location>
</feature>
<evidence type="ECO:0000256" key="1">
    <source>
        <dbReference type="SAM" id="Phobius"/>
    </source>
</evidence>
<feature type="transmembrane region" description="Helical" evidence="1">
    <location>
        <begin position="34"/>
        <end position="59"/>
    </location>
</feature>
<dbReference type="EnsemblBacteria" id="ABL79237">
    <property type="protein sequence ID" value="ABL79237"/>
    <property type="gene ID" value="Tpen_1842"/>
</dbReference>
<evidence type="ECO:0000313" key="4">
    <source>
        <dbReference type="Proteomes" id="UP000000641"/>
    </source>
</evidence>
<keyword evidence="1" id="KW-0812">Transmembrane</keyword>
<reference evidence="4" key="1">
    <citation type="journal article" date="2008" name="J. Bacteriol.">
        <title>Genome sequence of Thermofilum pendens reveals an exceptional loss of biosynthetic pathways without genome reduction.</title>
        <authorList>
            <person name="Anderson I."/>
            <person name="Rodriguez J."/>
            <person name="Susanti D."/>
            <person name="Porat I."/>
            <person name="Reich C."/>
            <person name="Ulrich L.E."/>
            <person name="Elkins J.G."/>
            <person name="Mavromatis K."/>
            <person name="Lykidis A."/>
            <person name="Kim E."/>
            <person name="Thompson L.S."/>
            <person name="Nolan M."/>
            <person name="Land M."/>
            <person name="Copeland A."/>
            <person name="Lapidus A."/>
            <person name="Lucas S."/>
            <person name="Detter C."/>
            <person name="Zhulin I.B."/>
            <person name="Olsen G.J."/>
            <person name="Whitman W."/>
            <person name="Mukhopadhyay B."/>
            <person name="Bristow J."/>
            <person name="Kyrpides N."/>
        </authorList>
    </citation>
    <scope>NUCLEOTIDE SEQUENCE [LARGE SCALE GENOMIC DNA]</scope>
    <source>
        <strain evidence="4">DSM 2475 / Hrk 5</strain>
        <plasmid evidence="4">pTPEN01</plasmid>
    </source>
</reference>
<dbReference type="Pfam" id="PF02517">
    <property type="entry name" value="Rce1-like"/>
    <property type="match status" value="1"/>
</dbReference>